<name>A0A077M0R3_9MICO</name>
<dbReference type="InterPro" id="IPR014756">
    <property type="entry name" value="Ig_E-set"/>
</dbReference>
<dbReference type="Gene3D" id="3.20.20.80">
    <property type="entry name" value="Glycosidases"/>
    <property type="match status" value="2"/>
</dbReference>
<dbReference type="InterPro" id="IPR011839">
    <property type="entry name" value="Pullul_strch"/>
</dbReference>
<dbReference type="InterPro" id="IPR006047">
    <property type="entry name" value="GH13_cat_dom"/>
</dbReference>
<comment type="caution">
    <text evidence="5">The sequence shown here is derived from an EMBL/GenBank/DDBJ whole genome shotgun (WGS) entry which is preliminary data.</text>
</comment>
<dbReference type="SUPFAM" id="SSF51011">
    <property type="entry name" value="Glycosyl hydrolase domain"/>
    <property type="match status" value="1"/>
</dbReference>
<dbReference type="CDD" id="cd02860">
    <property type="entry name" value="E_set_Pullulanase"/>
    <property type="match status" value="1"/>
</dbReference>
<feature type="signal peptide" evidence="3">
    <location>
        <begin position="1"/>
        <end position="31"/>
    </location>
</feature>
<dbReference type="InterPro" id="IPR054409">
    <property type="entry name" value="X25_BaPul-like"/>
</dbReference>
<keyword evidence="6" id="KW-1185">Reference proteome</keyword>
<dbReference type="InterPro" id="IPR013780">
    <property type="entry name" value="Glyco_hydro_b"/>
</dbReference>
<feature type="domain" description="Glycosyl hydrolase family 13 catalytic" evidence="4">
    <location>
        <begin position="162"/>
        <end position="618"/>
    </location>
</feature>
<feature type="chain" id="PRO_5001721054" evidence="3">
    <location>
        <begin position="32"/>
        <end position="1927"/>
    </location>
</feature>
<proteinExistence type="inferred from homology"/>
<feature type="region of interest" description="Disordered" evidence="2">
    <location>
        <begin position="1600"/>
        <end position="1624"/>
    </location>
</feature>
<evidence type="ECO:0000259" key="4">
    <source>
        <dbReference type="SMART" id="SM00642"/>
    </source>
</evidence>
<dbReference type="InterPro" id="IPR024561">
    <property type="entry name" value="Pullul_strch_C"/>
</dbReference>
<organism evidence="5 6">
    <name type="scientific">Nostocoides japonicum T1-X7</name>
    <dbReference type="NCBI Taxonomy" id="1194083"/>
    <lineage>
        <taxon>Bacteria</taxon>
        <taxon>Bacillati</taxon>
        <taxon>Actinomycetota</taxon>
        <taxon>Actinomycetes</taxon>
        <taxon>Micrococcales</taxon>
        <taxon>Intrasporangiaceae</taxon>
        <taxon>Nostocoides</taxon>
    </lineage>
</organism>
<dbReference type="Proteomes" id="UP000035721">
    <property type="component" value="Unassembled WGS sequence"/>
</dbReference>
<dbReference type="RefSeq" id="WP_048551870.1">
    <property type="nucleotide sequence ID" value="NZ_HF570958.1"/>
</dbReference>
<dbReference type="SUPFAM" id="SSF81296">
    <property type="entry name" value="E set domains"/>
    <property type="match status" value="2"/>
</dbReference>
<dbReference type="STRING" id="1194083.BN12_630014"/>
<dbReference type="Gene3D" id="2.60.40.1130">
    <property type="entry name" value="Rab geranylgeranyltransferase alpha-subunit, insert domain"/>
    <property type="match status" value="1"/>
</dbReference>
<dbReference type="Pfam" id="PF11852">
    <property type="entry name" value="Pullul_strch_C"/>
    <property type="match status" value="1"/>
</dbReference>
<dbReference type="EMBL" id="CAJB01000396">
    <property type="protein sequence ID" value="CCH79903.1"/>
    <property type="molecule type" value="Genomic_DNA"/>
</dbReference>
<dbReference type="OrthoDB" id="9805159at2"/>
<evidence type="ECO:0000256" key="3">
    <source>
        <dbReference type="SAM" id="SignalP"/>
    </source>
</evidence>
<gene>
    <name evidence="5" type="ORF">BN12_630014</name>
</gene>
<comment type="similarity">
    <text evidence="1">Belongs to the glycosyl hydrolase 13 family.</text>
</comment>
<dbReference type="InterPro" id="IPR013783">
    <property type="entry name" value="Ig-like_fold"/>
</dbReference>
<dbReference type="SUPFAM" id="SSF51445">
    <property type="entry name" value="(Trans)glycosidases"/>
    <property type="match status" value="2"/>
</dbReference>
<dbReference type="CDD" id="cd11339">
    <property type="entry name" value="AmyAc_bac_CMD_like_2"/>
    <property type="match status" value="1"/>
</dbReference>
<dbReference type="NCBIfam" id="TIGR02103">
    <property type="entry name" value="pullul_strch"/>
    <property type="match status" value="1"/>
</dbReference>
<dbReference type="Pfam" id="PF22058">
    <property type="entry name" value="X25_BaPul_like"/>
    <property type="match status" value="3"/>
</dbReference>
<dbReference type="InterPro" id="IPR004193">
    <property type="entry name" value="Glyco_hydro_13_N"/>
</dbReference>
<dbReference type="CDD" id="cd11341">
    <property type="entry name" value="AmyAc_Pullulanase_LD-like"/>
    <property type="match status" value="1"/>
</dbReference>
<dbReference type="PANTHER" id="PTHR43002">
    <property type="entry name" value="GLYCOGEN DEBRANCHING ENZYME"/>
    <property type="match status" value="1"/>
</dbReference>
<dbReference type="GO" id="GO:0005975">
    <property type="term" value="P:carbohydrate metabolic process"/>
    <property type="evidence" value="ECO:0007669"/>
    <property type="project" value="InterPro"/>
</dbReference>
<evidence type="ECO:0000256" key="2">
    <source>
        <dbReference type="SAM" id="MobiDB-lite"/>
    </source>
</evidence>
<dbReference type="GO" id="GO:0051060">
    <property type="term" value="F:pullulanase activity"/>
    <property type="evidence" value="ECO:0007669"/>
    <property type="project" value="InterPro"/>
</dbReference>
<dbReference type="Pfam" id="PF00128">
    <property type="entry name" value="Alpha-amylase"/>
    <property type="match status" value="1"/>
</dbReference>
<reference evidence="5 6" key="1">
    <citation type="journal article" date="2013" name="ISME J.">
        <title>A metabolic model for members of the genus Tetrasphaera involved in enhanced biological phosphorus removal.</title>
        <authorList>
            <person name="Kristiansen R."/>
            <person name="Nguyen H.T.T."/>
            <person name="Saunders A.M."/>
            <person name="Nielsen J.L."/>
            <person name="Wimmer R."/>
            <person name="Le V.Q."/>
            <person name="McIlroy S.J."/>
            <person name="Petrovski S."/>
            <person name="Seviour R.J."/>
            <person name="Calteau A."/>
            <person name="Nielsen K.L."/>
            <person name="Nielsen P.H."/>
        </authorList>
    </citation>
    <scope>NUCLEOTIDE SEQUENCE [LARGE SCALE GENOMIC DNA]</scope>
    <source>
        <strain evidence="5 6">T1-X7</strain>
    </source>
</reference>
<dbReference type="Gene3D" id="2.60.40.10">
    <property type="entry name" value="Immunoglobulins"/>
    <property type="match status" value="4"/>
</dbReference>
<evidence type="ECO:0000313" key="6">
    <source>
        <dbReference type="Proteomes" id="UP000035721"/>
    </source>
</evidence>
<evidence type="ECO:0000256" key="1">
    <source>
        <dbReference type="ARBA" id="ARBA00008061"/>
    </source>
</evidence>
<keyword evidence="3" id="KW-0732">Signal</keyword>
<sequence>MPLARRAYAVLAAAALGATTLVVGATPRAVAATDTVTIAGSLQSELGCSADWDPSCTATDLTRLGDTSIFERTFTVPAGSYELKAAVNHSWDENYGAGGASNGPNIPLVLQGPSTLLFSYDDTTHQVGISPTDLPGTTTTSADRKLATSSLRQPLTRERYYFVMADRFANGDPSNDEGGLTGGRLTTGYDPTDKGFYHGGDIKGITQRLDYIKGLGTTAIWLTPSFKNRPVQGTGDDASAGYHGYWITDFTQIDPHLGTNADLKTLIAKAHQKGMKVFFDIVTNHTADVIDYTQKEYTYRNKTDYPYRDASGNVFDDAQYAEKPDFPALDPATSFPYTPVFDSEADRTAKVPAWLNDPTNYHNRGDSTYAGESATYGDFAGLDDLFTEKLSVEQGMEEIYKAWVDFGVDGFRIDTVKHVNTEFWQRFSPAMLAEANRIGNKDFFMFGEVYDARPSFMSEYTTTAKLPATLDFGFQSQAVSWVQGKSGTDLRDLYADDDYYTDTDSNAYELPTFLGNHDMGRVAMMLKGTSTSDADLMAKVGLADDLMFLTRGQPVTYYGDEQGFIGLGGDKDAREDMFATKTQQYADEPVLGGPSGSMDRYDTNAPLYQHIKQLSALRAAYPALADGAQVHRYASSGAGVFAFSRIDTATNTEYVVALNNATTAKSATFATYGRSQGFTPIYGAATRVRSAKDGRLTVTVPAQSVSVWKAAGRMVTPKNKPALQQTSPSAGGVVGGRAEISAAIPSGAFAQVSFAYRPVGTTTWKPLGTDDNAPYRVFQDVSGMPKGTLLEYRTVAKDIAGHVSATSTYGIVGDPQTGGGGGGGVGPVTQPDAVSVPGSHNTEMGCPADWAPDCDEAQLALDPNDEIWKGTYTDLPAGPYAYKAAIDKSWDENYGAGAVKNGANIEYTAGASPVSFYYDHATHWATSDAEGAVVTAPGSYQNELGCSADWDPACMRPWLEDPDGDGTYSWTTDQVPAGSYEFKVAEGLSWDTSYGAGGVAGGSNIPLTVPADGMLVTISYVKATHAITATVTRAGATPDLTKQRAIWVQRGLLAWPADMVPEGTDPRLLSWRLAWSRDGGLAVDAEAVTGGSEARLTYDAKGLPKKVVTAHPELAGYLALRLDRPAQRLVPDILQGQVAVGEYDTLGRLQDATSVQIAYVLDDLYAAKAAKTTLGVTFSGRVPTYRLWAPTAQSVDVLTWPASAAADAPVADATRTPMTRRPDGSWNAAVGSRGDRYLYDVVVYAPTARTVEHNLVTDPYSVALTLNSTRSVAVDLRDPAYQPAPWRTAPSPRLARGVDSTIYELHVRDFSIGDPTVPAAHRGTYLAFADDGDGTKHLKALAQAGLNTVHLLPTFDIASIEEDRAKQETPESAGCGDLSAYAPDAEKQQACIDSIRAKDGYNWGYDPFHVMAPEGSYASSAAAADGGARVAEFRTMVGALHRDGLRVVLDQVFNHTPASGEAPTSVLDQVVPGYYQRLDRTGVVYTSTCCQNVATEHAMAQKWMVDTVVSWARNYKVDGFRFDLMGHASKANLLAVRAALDRLTLTKDGVDGRSIYLYGEGWNFGEVADNALFVQASQGQLGGTGIGTFSDRLRDAVRGGGPFDDDPRKQGFGSGEATDPNGAAINDGADASLQHDTDLVQLGLAGNLRSFVFTDTEGASVRGDEVDYNGSPAGYADQPDEVISYVDAHDNETLWDSLTYKLPVATSMADRVRMNTLSLATTALAQTPSFWHAGADLLRSKSLDRNSYDSGDWFNTLSWTGADNGFGHGLPLAGDNSSKWPFQQPLLANAALKPSASDVGAASAQAQDLLRLRFSTPLFRLGSASAIKQKVSFPASGTAAAHPGVIAMRIDDTKGRNADPSLKGLVVVFNATPSAVTQVVPGLAGKALSLSPVQANGSDPVVKGASWNATTGAATVPARTVAVFVQR</sequence>
<dbReference type="Pfam" id="PF02922">
    <property type="entry name" value="CBM_48"/>
    <property type="match status" value="1"/>
</dbReference>
<dbReference type="InterPro" id="IPR040671">
    <property type="entry name" value="Pullulanase_N2"/>
</dbReference>
<dbReference type="InterPro" id="IPR017853">
    <property type="entry name" value="GH"/>
</dbReference>
<dbReference type="SMART" id="SM00642">
    <property type="entry name" value="Aamy"/>
    <property type="match status" value="1"/>
</dbReference>
<dbReference type="Gene3D" id="2.60.40.1180">
    <property type="entry name" value="Golgi alpha-mannosidase II"/>
    <property type="match status" value="2"/>
</dbReference>
<dbReference type="CDD" id="cd12962">
    <property type="entry name" value="X25_BaPul_like"/>
    <property type="match status" value="3"/>
</dbReference>
<evidence type="ECO:0000313" key="5">
    <source>
        <dbReference type="EMBL" id="CCH79903.1"/>
    </source>
</evidence>
<accession>A0A077M0R3</accession>
<dbReference type="Pfam" id="PF17967">
    <property type="entry name" value="Pullulanase_N2"/>
    <property type="match status" value="1"/>
</dbReference>
<protein>
    <submittedName>
        <fullName evidence="5">Alpha-1,6-glucosidase, pullulanase-type</fullName>
    </submittedName>
</protein>